<evidence type="ECO:0000256" key="3">
    <source>
        <dbReference type="ARBA" id="ARBA00022475"/>
    </source>
</evidence>
<gene>
    <name evidence="9" type="ORF">FYK55_14775</name>
</gene>
<sequence>MPRVSGIVNSRASRRLPWRPFRSRYDPLVTASIRSYCRKPLVEDRKPNKSITFPRLPAFGFMRSRIQSLHPLKLLLVGYAFYITVGWIVLSLPVCHQNERISALDNLFTATSAVSTTGLATVGTPDSYSFWGEATILVMIQLGGIGYMTLGSFILLARKRELPSTNKEIAKLTFAMPEGFSVRGLLLNVVLFTAVIEICGAVCLFFAFRAASIEDPLWQAIFHAVSAFCTAGFSLFPNGLEQFASNFWVNAIIAILSLSGAIGFLVFSDFFWSFTGFRQRRTLTTKIILHATFWTLVVAWALLFLMEPSYRELPSEERLLVSGFQAMTALTTVGFNTTPIGEFSAAPTFLLLAIMIIGASPSGTGGGLKSTSVSAAFATVYSTLRGRDKITFWGVEVPQHRLLLAFASIVFYVVIFFVGATILLLLQSGSMFEDVVLEAASALGTVGLSRGLTGDLEPLSKVVVIALMFIGRVGPITFGLALFASEPDKRRRDDLAV</sequence>
<evidence type="ECO:0000256" key="1">
    <source>
        <dbReference type="ARBA" id="ARBA00004651"/>
    </source>
</evidence>
<dbReference type="GO" id="GO:0030001">
    <property type="term" value="P:metal ion transport"/>
    <property type="evidence" value="ECO:0007669"/>
    <property type="project" value="UniProtKB-ARBA"/>
</dbReference>
<feature type="transmembrane region" description="Helical" evidence="8">
    <location>
        <begin position="247"/>
        <end position="267"/>
    </location>
</feature>
<keyword evidence="3" id="KW-1003">Cell membrane</keyword>
<comment type="caution">
    <text evidence="9">The sequence shown here is derived from an EMBL/GenBank/DDBJ whole genome shotgun (WGS) entry which is preliminary data.</text>
</comment>
<dbReference type="Proteomes" id="UP000324479">
    <property type="component" value="Unassembled WGS sequence"/>
</dbReference>
<dbReference type="InterPro" id="IPR003445">
    <property type="entry name" value="Cat_transpt"/>
</dbReference>
<evidence type="ECO:0000256" key="7">
    <source>
        <dbReference type="ARBA" id="ARBA00023136"/>
    </source>
</evidence>
<dbReference type="GO" id="GO:0005886">
    <property type="term" value="C:plasma membrane"/>
    <property type="evidence" value="ECO:0007669"/>
    <property type="project" value="UniProtKB-SubCell"/>
</dbReference>
<feature type="transmembrane region" description="Helical" evidence="8">
    <location>
        <begin position="402"/>
        <end position="426"/>
    </location>
</feature>
<comment type="subcellular location">
    <subcellularLocation>
        <location evidence="1">Cell membrane</location>
        <topology evidence="1">Multi-pass membrane protein</topology>
    </subcellularLocation>
</comment>
<evidence type="ECO:0000256" key="5">
    <source>
        <dbReference type="ARBA" id="ARBA00022989"/>
    </source>
</evidence>
<dbReference type="Pfam" id="PF02386">
    <property type="entry name" value="TrkH"/>
    <property type="match status" value="1"/>
</dbReference>
<feature type="transmembrane region" description="Helical" evidence="8">
    <location>
        <begin position="220"/>
        <end position="240"/>
    </location>
</feature>
<keyword evidence="5 8" id="KW-1133">Transmembrane helix</keyword>
<feature type="transmembrane region" description="Helical" evidence="8">
    <location>
        <begin position="287"/>
        <end position="306"/>
    </location>
</feature>
<dbReference type="PANTHER" id="PTHR32024">
    <property type="entry name" value="TRK SYSTEM POTASSIUM UPTAKE PROTEIN TRKG-RELATED"/>
    <property type="match status" value="1"/>
</dbReference>
<keyword evidence="6" id="KW-0406">Ion transport</keyword>
<feature type="transmembrane region" description="Helical" evidence="8">
    <location>
        <begin position="134"/>
        <end position="157"/>
    </location>
</feature>
<feature type="transmembrane region" description="Helical" evidence="8">
    <location>
        <begin position="318"/>
        <end position="337"/>
    </location>
</feature>
<evidence type="ECO:0000256" key="8">
    <source>
        <dbReference type="SAM" id="Phobius"/>
    </source>
</evidence>
<feature type="transmembrane region" description="Helical" evidence="8">
    <location>
        <begin position="462"/>
        <end position="483"/>
    </location>
</feature>
<protein>
    <submittedName>
        <fullName evidence="9">Potassium transporter KtrB</fullName>
    </submittedName>
</protein>
<feature type="transmembrane region" description="Helical" evidence="8">
    <location>
        <begin position="185"/>
        <end position="208"/>
    </location>
</feature>
<keyword evidence="10" id="KW-1185">Reference proteome</keyword>
<evidence type="ECO:0000256" key="6">
    <source>
        <dbReference type="ARBA" id="ARBA00023065"/>
    </source>
</evidence>
<feature type="transmembrane region" description="Helical" evidence="8">
    <location>
        <begin position="72"/>
        <end position="90"/>
    </location>
</feature>
<evidence type="ECO:0000313" key="10">
    <source>
        <dbReference type="Proteomes" id="UP000324479"/>
    </source>
</evidence>
<proteinExistence type="predicted"/>
<organism evidence="9 10">
    <name type="scientific">Roseiconus nitratireducens</name>
    <dbReference type="NCBI Taxonomy" id="2605748"/>
    <lineage>
        <taxon>Bacteria</taxon>
        <taxon>Pseudomonadati</taxon>
        <taxon>Planctomycetota</taxon>
        <taxon>Planctomycetia</taxon>
        <taxon>Pirellulales</taxon>
        <taxon>Pirellulaceae</taxon>
        <taxon>Roseiconus</taxon>
    </lineage>
</organism>
<dbReference type="AlphaFoldDB" id="A0A5M6D5J0"/>
<keyword evidence="2" id="KW-0813">Transport</keyword>
<keyword evidence="7 8" id="KW-0472">Membrane</keyword>
<evidence type="ECO:0000313" key="9">
    <source>
        <dbReference type="EMBL" id="KAA5542778.1"/>
    </source>
</evidence>
<dbReference type="PANTHER" id="PTHR32024:SF1">
    <property type="entry name" value="KTR SYSTEM POTASSIUM UPTAKE PROTEIN B"/>
    <property type="match status" value="1"/>
</dbReference>
<reference evidence="9 10" key="1">
    <citation type="submission" date="2019-08" db="EMBL/GenBank/DDBJ databases">
        <authorList>
            <person name="Dhanesh K."/>
            <person name="Kumar G."/>
            <person name="Sasikala C."/>
            <person name="Venkata Ramana C."/>
        </authorList>
    </citation>
    <scope>NUCLEOTIDE SEQUENCE [LARGE SCALE GENOMIC DNA]</scope>
    <source>
        <strain evidence="9 10">JC645</strain>
    </source>
</reference>
<name>A0A5M6D5J0_9BACT</name>
<dbReference type="EMBL" id="VWOX01000007">
    <property type="protein sequence ID" value="KAA5542778.1"/>
    <property type="molecule type" value="Genomic_DNA"/>
</dbReference>
<dbReference type="GO" id="GO:0008324">
    <property type="term" value="F:monoatomic cation transmembrane transporter activity"/>
    <property type="evidence" value="ECO:0007669"/>
    <property type="project" value="InterPro"/>
</dbReference>
<evidence type="ECO:0000256" key="4">
    <source>
        <dbReference type="ARBA" id="ARBA00022692"/>
    </source>
</evidence>
<evidence type="ECO:0000256" key="2">
    <source>
        <dbReference type="ARBA" id="ARBA00022448"/>
    </source>
</evidence>
<accession>A0A5M6D5J0</accession>
<feature type="transmembrane region" description="Helical" evidence="8">
    <location>
        <begin position="343"/>
        <end position="360"/>
    </location>
</feature>
<keyword evidence="4 8" id="KW-0812">Transmembrane</keyword>